<evidence type="ECO:0000313" key="2">
    <source>
        <dbReference type="Proteomes" id="UP001301012"/>
    </source>
</evidence>
<keyword evidence="2" id="KW-1185">Reference proteome</keyword>
<gene>
    <name evidence="1" type="ORF">QOZ84_12060</name>
</gene>
<dbReference type="RefSeq" id="WP_284133214.1">
    <property type="nucleotide sequence ID" value="NZ_JASKYM010000006.1"/>
</dbReference>
<reference evidence="1 2" key="1">
    <citation type="submission" date="2023-05" db="EMBL/GenBank/DDBJ databases">
        <title>Rombocin, a short stable natural nisin variant, displays selective antimicrobial activity against Listeria monocytogenes and employs dual mode of action to kill target bacterial strains.</title>
        <authorList>
            <person name="Wambui J."/>
            <person name="Stephan R."/>
            <person name="Kuipers O.P."/>
        </authorList>
    </citation>
    <scope>NUCLEOTIDE SEQUENCE [LARGE SCALE GENOMIC DNA]</scope>
    <source>
        <strain evidence="1 2">RC002</strain>
    </source>
</reference>
<comment type="caution">
    <text evidence="1">The sequence shown here is derived from an EMBL/GenBank/DDBJ whole genome shotgun (WGS) entry which is preliminary data.</text>
</comment>
<dbReference type="Proteomes" id="UP001301012">
    <property type="component" value="Unassembled WGS sequence"/>
</dbReference>
<accession>A0ABT7EBH0</accession>
<proteinExistence type="predicted"/>
<evidence type="ECO:0000313" key="1">
    <source>
        <dbReference type="EMBL" id="MDK2564286.1"/>
    </source>
</evidence>
<sequence length="131" mass="15377">MKDNILLKDKLTSEEKIKYILDLQDRGFSRKQIREDMGYKKTGSLTDLMKRYGYVVVNEKFIKGGERHPHDTHNIVVGSISDAILPHDTDMQEKLFNMVNKYDKFIEVLDWYGRSSKNLVMISINIFQMQS</sequence>
<organism evidence="1 2">
    <name type="scientific">Romboutsia sedimentorum</name>
    <dbReference type="NCBI Taxonomy" id="1368474"/>
    <lineage>
        <taxon>Bacteria</taxon>
        <taxon>Bacillati</taxon>
        <taxon>Bacillota</taxon>
        <taxon>Clostridia</taxon>
        <taxon>Peptostreptococcales</taxon>
        <taxon>Peptostreptococcaceae</taxon>
        <taxon>Romboutsia</taxon>
    </lineage>
</organism>
<protein>
    <submittedName>
        <fullName evidence="1">Uncharacterized protein</fullName>
    </submittedName>
</protein>
<dbReference type="EMBL" id="JASKYM010000006">
    <property type="protein sequence ID" value="MDK2564286.1"/>
    <property type="molecule type" value="Genomic_DNA"/>
</dbReference>
<name>A0ABT7EBH0_9FIRM</name>